<evidence type="ECO:0000256" key="1">
    <source>
        <dbReference type="ARBA" id="ARBA00038232"/>
    </source>
</evidence>
<dbReference type="PANTHER" id="PTHR33795">
    <property type="entry name" value="INSERTION ELEMENT IS150 PROTEIN INSJ"/>
    <property type="match status" value="1"/>
</dbReference>
<feature type="domain" description="Insertion element IS150 protein InsJ-like helix-turn-helix" evidence="3">
    <location>
        <begin position="80"/>
        <end position="129"/>
    </location>
</feature>
<dbReference type="PANTHER" id="PTHR33795:SF1">
    <property type="entry name" value="INSERTION ELEMENT IS150 PROTEIN INSJ"/>
    <property type="match status" value="1"/>
</dbReference>
<evidence type="ECO:0000313" key="5">
    <source>
        <dbReference type="Proteomes" id="UP000277803"/>
    </source>
</evidence>
<proteinExistence type="inferred from homology"/>
<dbReference type="InterPro" id="IPR009057">
    <property type="entry name" value="Homeodomain-like_sf"/>
</dbReference>
<evidence type="ECO:0000256" key="2">
    <source>
        <dbReference type="SAM" id="Coils"/>
    </source>
</evidence>
<comment type="similarity">
    <text evidence="1">Belongs to the IS150/IS1296 orfA family.</text>
</comment>
<dbReference type="InterPro" id="IPR036388">
    <property type="entry name" value="WH-like_DNA-bd_sf"/>
</dbReference>
<sequence length="203" mass="23812">MYPLYWTSSKGGIFMRYSYEFKKKAIELFYQGEWPETPEGVLPHSFHEQIRYWAKQEELHGPDINKLYRVKKNWSTEDKYELVCQVLAGESIRSVAIAAGINSGQLYQWVHKYKTLGYNGLINKPKGRPPKDSNMKVTKNISPRQLNESEYEELIRLRAENAYIKAENEVIKKEIALREEKEAARLKAKKQRLSKHSESKDIN</sequence>
<dbReference type="EMBL" id="QXZZ01000052">
    <property type="protein sequence ID" value="RJY49546.1"/>
    <property type="molecule type" value="Genomic_DNA"/>
</dbReference>
<keyword evidence="2" id="KW-0175">Coiled coil</keyword>
<feature type="coiled-coil region" evidence="2">
    <location>
        <begin position="163"/>
        <end position="196"/>
    </location>
</feature>
<dbReference type="AlphaFoldDB" id="A0A3A6WDQ9"/>
<dbReference type="InterPro" id="IPR052057">
    <property type="entry name" value="IS150/IS1296_orfA-like"/>
</dbReference>
<protein>
    <submittedName>
        <fullName evidence="4">Helix-turn-helix domain-containing protein</fullName>
    </submittedName>
</protein>
<accession>A0A3A6WDQ9</accession>
<dbReference type="Pfam" id="PF13518">
    <property type="entry name" value="HTH_28"/>
    <property type="match status" value="1"/>
</dbReference>
<reference evidence="4 5" key="1">
    <citation type="submission" date="2018-09" db="EMBL/GenBank/DDBJ databases">
        <title>Genome sequence of Veillonella atypica isolated from periodontal Korean patients.</title>
        <authorList>
            <person name="Lee J.-H."/>
            <person name="Moon J.-H."/>
            <person name="Shin S.-Y."/>
        </authorList>
    </citation>
    <scope>NUCLEOTIDE SEQUENCE [LARGE SCALE GENOMIC DNA]</scope>
    <source>
        <strain evidence="4 5">KHUD_V1</strain>
    </source>
</reference>
<name>A0A3A6WDQ9_9FIRM</name>
<dbReference type="SUPFAM" id="SSF46689">
    <property type="entry name" value="Homeodomain-like"/>
    <property type="match status" value="1"/>
</dbReference>
<dbReference type="InterPro" id="IPR055247">
    <property type="entry name" value="InsJ-like_HTH"/>
</dbReference>
<dbReference type="Gene3D" id="1.10.10.10">
    <property type="entry name" value="Winged helix-like DNA-binding domain superfamily/Winged helix DNA-binding domain"/>
    <property type="match status" value="1"/>
</dbReference>
<evidence type="ECO:0000259" key="3">
    <source>
        <dbReference type="Pfam" id="PF13518"/>
    </source>
</evidence>
<gene>
    <name evidence="4" type="ORF">D2965_09875</name>
</gene>
<comment type="caution">
    <text evidence="4">The sequence shown here is derived from an EMBL/GenBank/DDBJ whole genome shotgun (WGS) entry which is preliminary data.</text>
</comment>
<dbReference type="Proteomes" id="UP000277803">
    <property type="component" value="Unassembled WGS sequence"/>
</dbReference>
<evidence type="ECO:0000313" key="4">
    <source>
        <dbReference type="EMBL" id="RJY49546.1"/>
    </source>
</evidence>
<organism evidence="4 5">
    <name type="scientific">Veillonella atypica</name>
    <dbReference type="NCBI Taxonomy" id="39777"/>
    <lineage>
        <taxon>Bacteria</taxon>
        <taxon>Bacillati</taxon>
        <taxon>Bacillota</taxon>
        <taxon>Negativicutes</taxon>
        <taxon>Veillonellales</taxon>
        <taxon>Veillonellaceae</taxon>
        <taxon>Veillonella</taxon>
    </lineage>
</organism>